<dbReference type="GO" id="GO:0008168">
    <property type="term" value="F:methyltransferase activity"/>
    <property type="evidence" value="ECO:0007669"/>
    <property type="project" value="UniProtKB-KW"/>
</dbReference>
<dbReference type="SUPFAM" id="SSF53335">
    <property type="entry name" value="S-adenosyl-L-methionine-dependent methyltransferases"/>
    <property type="match status" value="1"/>
</dbReference>
<dbReference type="InterPro" id="IPR029063">
    <property type="entry name" value="SAM-dependent_MTases_sf"/>
</dbReference>
<dbReference type="CDD" id="cd02440">
    <property type="entry name" value="AdoMet_MTases"/>
    <property type="match status" value="1"/>
</dbReference>
<dbReference type="EMBL" id="BAAFSV010000003">
    <property type="protein sequence ID" value="GAB1315613.1"/>
    <property type="molecule type" value="Genomic_DNA"/>
</dbReference>
<dbReference type="Gene3D" id="3.40.50.150">
    <property type="entry name" value="Vaccinia Virus protein VP39"/>
    <property type="match status" value="1"/>
</dbReference>
<evidence type="ECO:0000259" key="2">
    <source>
        <dbReference type="Pfam" id="PF13649"/>
    </source>
</evidence>
<keyword evidence="4" id="KW-1185">Reference proteome</keyword>
<dbReference type="PANTHER" id="PTHR43591">
    <property type="entry name" value="METHYLTRANSFERASE"/>
    <property type="match status" value="1"/>
</dbReference>
<keyword evidence="3" id="KW-0489">Methyltransferase</keyword>
<dbReference type="Pfam" id="PF13649">
    <property type="entry name" value="Methyltransf_25"/>
    <property type="match status" value="1"/>
</dbReference>
<keyword evidence="3" id="KW-0808">Transferase</keyword>
<gene>
    <name evidence="3" type="ORF">MFIFM68171_05823</name>
</gene>
<dbReference type="Proteomes" id="UP001628179">
    <property type="component" value="Unassembled WGS sequence"/>
</dbReference>
<evidence type="ECO:0000256" key="1">
    <source>
        <dbReference type="ARBA" id="ARBA00038158"/>
    </source>
</evidence>
<dbReference type="RefSeq" id="XP_070917344.1">
    <property type="nucleotide sequence ID" value="XM_071061243.1"/>
</dbReference>
<dbReference type="InterPro" id="IPR041698">
    <property type="entry name" value="Methyltransf_25"/>
</dbReference>
<evidence type="ECO:0000313" key="4">
    <source>
        <dbReference type="Proteomes" id="UP001628179"/>
    </source>
</evidence>
<dbReference type="GO" id="GO:0032259">
    <property type="term" value="P:methylation"/>
    <property type="evidence" value="ECO:0007669"/>
    <property type="project" value="UniProtKB-KW"/>
</dbReference>
<protein>
    <submittedName>
        <fullName evidence="3">S-adenosyl-L-methionine-dependent methyltransferase</fullName>
    </submittedName>
</protein>
<proteinExistence type="inferred from homology"/>
<dbReference type="GeneID" id="98176566"/>
<feature type="domain" description="Methyltransferase" evidence="2">
    <location>
        <begin position="46"/>
        <end position="150"/>
    </location>
</feature>
<reference evidence="3 4" key="1">
    <citation type="submission" date="2024-09" db="EMBL/GenBank/DDBJ databases">
        <title>Itraconazole resistance in Madurella fahalii resulting from another homologue of gene encoding cytochrome P450 14-alpha sterol demethylase (CYP51).</title>
        <authorList>
            <person name="Yoshioka I."/>
            <person name="Fahal A.H."/>
            <person name="Kaneko S."/>
            <person name="Yaguchi T."/>
        </authorList>
    </citation>
    <scope>NUCLEOTIDE SEQUENCE [LARGE SCALE GENOMIC DNA]</scope>
    <source>
        <strain evidence="3 4">IFM 68171</strain>
    </source>
</reference>
<evidence type="ECO:0000313" key="3">
    <source>
        <dbReference type="EMBL" id="GAB1315613.1"/>
    </source>
</evidence>
<organism evidence="3 4">
    <name type="scientific">Madurella fahalii</name>
    <dbReference type="NCBI Taxonomy" id="1157608"/>
    <lineage>
        <taxon>Eukaryota</taxon>
        <taxon>Fungi</taxon>
        <taxon>Dikarya</taxon>
        <taxon>Ascomycota</taxon>
        <taxon>Pezizomycotina</taxon>
        <taxon>Sordariomycetes</taxon>
        <taxon>Sordariomycetidae</taxon>
        <taxon>Sordariales</taxon>
        <taxon>Sordariales incertae sedis</taxon>
        <taxon>Madurella</taxon>
    </lineage>
</organism>
<comment type="caution">
    <text evidence="3">The sequence shown here is derived from an EMBL/GenBank/DDBJ whole genome shotgun (WGS) entry which is preliminary data.</text>
</comment>
<name>A0ABQ0GCX5_9PEZI</name>
<comment type="similarity">
    <text evidence="1">Belongs to the methyltransferase superfamily. LaeA methyltransferase family.</text>
</comment>
<sequence length="260" mass="28516">MTTASGNKDQYNEMATEYDSYAELPIARLEAELIRTALGDCTGLAVLDLGGGSGTHARQAIKAGAHHVDVVDISDAMMQIGKDIEAKSSEESKIRWLLADATKPMADQGVDISAGQYDIAMANWVFDHAHNPDELKGMWDNIAKSLKPGGRFIGIRVIAPGIHEEYNIKTGKYGCLFADIKDIPGGFECTTTLLTEPPFSFGLTPMEDSYKMINDIPRQLGFTDFICIPDADSDVVKKDPQFWKEHLDNPMFAVVTAKKI</sequence>
<accession>A0ABQ0GCX5</accession>